<comment type="caution">
    <text evidence="3">The sequence shown here is derived from an EMBL/GenBank/DDBJ whole genome shotgun (WGS) entry which is preliminary data.</text>
</comment>
<keyword evidence="4" id="KW-1185">Reference proteome</keyword>
<dbReference type="EMBL" id="NJHN03000036">
    <property type="protein sequence ID" value="KAH9422565.1"/>
    <property type="molecule type" value="Genomic_DNA"/>
</dbReference>
<evidence type="ECO:0000256" key="2">
    <source>
        <dbReference type="SAM" id="MobiDB-lite"/>
    </source>
</evidence>
<evidence type="ECO:0000313" key="3">
    <source>
        <dbReference type="EMBL" id="KAH9422565.1"/>
    </source>
</evidence>
<sequence length="304" mass="35192">MSRRYRTSLTSISRIDKNDGNDDYDDNVDDYRYQDDQHNHQQFSRNDEFLQSFHNQLKRLTDQMAQMTEQMQNMTDTINSMTLSLQYLTCNFSLFMNGSSPSRLNSTTILIDDDTTSRSFGGGGGGGGSNFMHTFSHNGNNNVMNSMINRNASIEQIRQRSPSNDEHESIHIERQRSFVVSDNDEEDIFEEKSLDRSNYRFFRNKRNDEMAKKPTPMKQTQKELSISMADKIVVVDHPKINKVSEVKKPNKRQTKQQKQPTVSTIANQANNDDPYEFPSTNTKEKNRRGKSKTTKVKKSVKKRS</sequence>
<feature type="region of interest" description="Disordered" evidence="2">
    <location>
        <begin position="1"/>
        <end position="27"/>
    </location>
</feature>
<feature type="compositionally biased region" description="Polar residues" evidence="2">
    <location>
        <begin position="256"/>
        <end position="271"/>
    </location>
</feature>
<feature type="region of interest" description="Disordered" evidence="2">
    <location>
        <begin position="244"/>
        <end position="304"/>
    </location>
</feature>
<feature type="coiled-coil region" evidence="1">
    <location>
        <begin position="50"/>
        <end position="77"/>
    </location>
</feature>
<reference evidence="3 4" key="1">
    <citation type="journal article" date="2018" name="J. Allergy Clin. Immunol.">
        <title>High-quality assembly of Dermatophagoides pteronyssinus genome and transcriptome reveals a wide range of novel allergens.</title>
        <authorList>
            <person name="Liu X.Y."/>
            <person name="Yang K.Y."/>
            <person name="Wang M.Q."/>
            <person name="Kwok J.S."/>
            <person name="Zeng X."/>
            <person name="Yang Z."/>
            <person name="Xiao X.J."/>
            <person name="Lau C.P."/>
            <person name="Li Y."/>
            <person name="Huang Z.M."/>
            <person name="Ba J.G."/>
            <person name="Yim A.K."/>
            <person name="Ouyang C.Y."/>
            <person name="Ngai S.M."/>
            <person name="Chan T.F."/>
            <person name="Leung E.L."/>
            <person name="Liu L."/>
            <person name="Liu Z.G."/>
            <person name="Tsui S.K."/>
        </authorList>
    </citation>
    <scope>NUCLEOTIDE SEQUENCE [LARGE SCALE GENOMIC DNA]</scope>
    <source>
        <strain evidence="3">Derp</strain>
    </source>
</reference>
<gene>
    <name evidence="3" type="ORF">DERP_003242</name>
</gene>
<proteinExistence type="predicted"/>
<evidence type="ECO:0000256" key="1">
    <source>
        <dbReference type="SAM" id="Coils"/>
    </source>
</evidence>
<evidence type="ECO:0000313" key="4">
    <source>
        <dbReference type="Proteomes" id="UP000887458"/>
    </source>
</evidence>
<accession>A0ABQ8JJH9</accession>
<reference evidence="3 4" key="2">
    <citation type="journal article" date="2022" name="Mol. Biol. Evol.">
        <title>Comparative Genomics Reveals Insights into the Divergent Evolution of Astigmatic Mites and Household Pest Adaptations.</title>
        <authorList>
            <person name="Xiong Q."/>
            <person name="Wan A.T."/>
            <person name="Liu X."/>
            <person name="Fung C.S."/>
            <person name="Xiao X."/>
            <person name="Malainual N."/>
            <person name="Hou J."/>
            <person name="Wang L."/>
            <person name="Wang M."/>
            <person name="Yang K.Y."/>
            <person name="Cui Y."/>
            <person name="Leung E.L."/>
            <person name="Nong W."/>
            <person name="Shin S.K."/>
            <person name="Au S.W."/>
            <person name="Jeong K.Y."/>
            <person name="Chew F.T."/>
            <person name="Hui J.H."/>
            <person name="Leung T.F."/>
            <person name="Tungtrongchitr A."/>
            <person name="Zhong N."/>
            <person name="Liu Z."/>
            <person name="Tsui S.K."/>
        </authorList>
    </citation>
    <scope>NUCLEOTIDE SEQUENCE [LARGE SCALE GENOMIC DNA]</scope>
    <source>
        <strain evidence="3">Derp</strain>
    </source>
</reference>
<dbReference type="Proteomes" id="UP000887458">
    <property type="component" value="Unassembled WGS sequence"/>
</dbReference>
<keyword evidence="1" id="KW-0175">Coiled coil</keyword>
<protein>
    <submittedName>
        <fullName evidence="3">Uncharacterized protein</fullName>
    </submittedName>
</protein>
<name>A0ABQ8JJH9_DERPT</name>
<organism evidence="3 4">
    <name type="scientific">Dermatophagoides pteronyssinus</name>
    <name type="common">European house dust mite</name>
    <dbReference type="NCBI Taxonomy" id="6956"/>
    <lineage>
        <taxon>Eukaryota</taxon>
        <taxon>Metazoa</taxon>
        <taxon>Ecdysozoa</taxon>
        <taxon>Arthropoda</taxon>
        <taxon>Chelicerata</taxon>
        <taxon>Arachnida</taxon>
        <taxon>Acari</taxon>
        <taxon>Acariformes</taxon>
        <taxon>Sarcoptiformes</taxon>
        <taxon>Astigmata</taxon>
        <taxon>Psoroptidia</taxon>
        <taxon>Analgoidea</taxon>
        <taxon>Pyroglyphidae</taxon>
        <taxon>Dermatophagoidinae</taxon>
        <taxon>Dermatophagoides</taxon>
    </lineage>
</organism>
<feature type="compositionally biased region" description="Basic residues" evidence="2">
    <location>
        <begin position="285"/>
        <end position="304"/>
    </location>
</feature>